<feature type="transmembrane region" description="Helical" evidence="5">
    <location>
        <begin position="77"/>
        <end position="95"/>
    </location>
</feature>
<feature type="transmembrane region" description="Helical" evidence="5">
    <location>
        <begin position="301"/>
        <end position="319"/>
    </location>
</feature>
<comment type="subcellular location">
    <subcellularLocation>
        <location evidence="1">Membrane</location>
        <topology evidence="1">Multi-pass membrane protein</topology>
    </subcellularLocation>
</comment>
<dbReference type="InterPro" id="IPR004481">
    <property type="entry name" value="K/Na/Ca-exchanger"/>
</dbReference>
<dbReference type="GO" id="GO:0006874">
    <property type="term" value="P:intracellular calcium ion homeostasis"/>
    <property type="evidence" value="ECO:0007669"/>
    <property type="project" value="TreeGrafter"/>
</dbReference>
<keyword evidence="8" id="KW-1185">Reference proteome</keyword>
<dbReference type="NCBIfam" id="TIGR00367">
    <property type="entry name" value="calcium/sodium antiporter"/>
    <property type="match status" value="1"/>
</dbReference>
<evidence type="ECO:0000313" key="8">
    <source>
        <dbReference type="Proteomes" id="UP000322699"/>
    </source>
</evidence>
<dbReference type="RefSeq" id="WP_068263220.1">
    <property type="nucleotide sequence ID" value="NZ_LWSK01000045.1"/>
</dbReference>
<proteinExistence type="predicted"/>
<evidence type="ECO:0000256" key="1">
    <source>
        <dbReference type="ARBA" id="ARBA00004141"/>
    </source>
</evidence>
<sequence>MLIALQIVAGLVLLVVGGELLVRGAASLAAAFRISPLVIGLTVVAFGTSAPELCVSLQAANSGNAGVAIGNVIGSNIINVLFVLGAAALVAPLIVNSDLVRKDVPVMIAASFAVWYMASDGTIARIEGILLFASLCIYLSYSIVTSRRANLASEKEFEDLGVALSGKKAVALQVFFLIAGLALLGVGANWLVTGATAVATSFGISDLVVGLTVVAIGTSMPEAVTSIVASYRGQRDIAVGNVVGSNLFNLLCVLGLTATFSPGGIPVSADAVAFDFPVMIAVALVCFPIFLTGYRVQRWEGALFLIYYAVYTLIVVLVAKSPELSANYGTYIWYGVIPLSIGTFVVSMLMSRRGAKD</sequence>
<feature type="domain" description="Sodium/calcium exchanger membrane region" evidence="6">
    <location>
        <begin position="174"/>
        <end position="316"/>
    </location>
</feature>
<dbReference type="EMBL" id="VRLW01000001">
    <property type="protein sequence ID" value="KAA1257790.1"/>
    <property type="molecule type" value="Genomic_DNA"/>
</dbReference>
<keyword evidence="4 5" id="KW-0472">Membrane</keyword>
<dbReference type="Gene3D" id="1.20.1420.30">
    <property type="entry name" value="NCX, central ion-binding region"/>
    <property type="match status" value="1"/>
</dbReference>
<dbReference type="Proteomes" id="UP000322699">
    <property type="component" value="Unassembled WGS sequence"/>
</dbReference>
<feature type="transmembrane region" description="Helical" evidence="5">
    <location>
        <begin position="272"/>
        <end position="294"/>
    </location>
</feature>
<evidence type="ECO:0000313" key="7">
    <source>
        <dbReference type="EMBL" id="KAA1257790.1"/>
    </source>
</evidence>
<accession>A0A5B1CDX0</accession>
<dbReference type="Pfam" id="PF01699">
    <property type="entry name" value="Na_Ca_ex"/>
    <property type="match status" value="2"/>
</dbReference>
<feature type="domain" description="Sodium/calcium exchanger membrane region" evidence="6">
    <location>
        <begin position="4"/>
        <end position="143"/>
    </location>
</feature>
<feature type="transmembrane region" description="Helical" evidence="5">
    <location>
        <begin position="170"/>
        <end position="192"/>
    </location>
</feature>
<dbReference type="InterPro" id="IPR044880">
    <property type="entry name" value="NCX_ion-bd_dom_sf"/>
</dbReference>
<dbReference type="PANTHER" id="PTHR10846:SF8">
    <property type="entry name" value="INNER MEMBRANE PROTEIN YRBG"/>
    <property type="match status" value="1"/>
</dbReference>
<dbReference type="GO" id="GO:0005886">
    <property type="term" value="C:plasma membrane"/>
    <property type="evidence" value="ECO:0007669"/>
    <property type="project" value="TreeGrafter"/>
</dbReference>
<evidence type="ECO:0000256" key="3">
    <source>
        <dbReference type="ARBA" id="ARBA00022989"/>
    </source>
</evidence>
<dbReference type="PANTHER" id="PTHR10846">
    <property type="entry name" value="SODIUM/POTASSIUM/CALCIUM EXCHANGER"/>
    <property type="match status" value="1"/>
</dbReference>
<organism evidence="7 8">
    <name type="scientific">Rubripirellula obstinata</name>
    <dbReference type="NCBI Taxonomy" id="406547"/>
    <lineage>
        <taxon>Bacteria</taxon>
        <taxon>Pseudomonadati</taxon>
        <taxon>Planctomycetota</taxon>
        <taxon>Planctomycetia</taxon>
        <taxon>Pirellulales</taxon>
        <taxon>Pirellulaceae</taxon>
        <taxon>Rubripirellula</taxon>
    </lineage>
</organism>
<feature type="transmembrane region" description="Helical" evidence="5">
    <location>
        <begin position="124"/>
        <end position="144"/>
    </location>
</feature>
<evidence type="ECO:0000256" key="4">
    <source>
        <dbReference type="ARBA" id="ARBA00023136"/>
    </source>
</evidence>
<dbReference type="AlphaFoldDB" id="A0A5B1CDX0"/>
<dbReference type="GO" id="GO:0008273">
    <property type="term" value="F:calcium, potassium:sodium antiporter activity"/>
    <property type="evidence" value="ECO:0007669"/>
    <property type="project" value="TreeGrafter"/>
</dbReference>
<comment type="caution">
    <text evidence="7">The sequence shown here is derived from an EMBL/GenBank/DDBJ whole genome shotgun (WGS) entry which is preliminary data.</text>
</comment>
<evidence type="ECO:0000256" key="2">
    <source>
        <dbReference type="ARBA" id="ARBA00022692"/>
    </source>
</evidence>
<dbReference type="OrthoDB" id="9794225at2"/>
<dbReference type="InterPro" id="IPR004837">
    <property type="entry name" value="NaCa_Exmemb"/>
</dbReference>
<feature type="transmembrane region" description="Helical" evidence="5">
    <location>
        <begin position="238"/>
        <end position="260"/>
    </location>
</feature>
<protein>
    <submittedName>
        <fullName evidence="7">Inner membrane protein YrbG</fullName>
    </submittedName>
</protein>
<reference evidence="7 8" key="1">
    <citation type="submission" date="2019-08" db="EMBL/GenBank/DDBJ databases">
        <title>Deep-cultivation of Planctomycetes and their phenomic and genomic characterization uncovers novel biology.</title>
        <authorList>
            <person name="Wiegand S."/>
            <person name="Jogler M."/>
            <person name="Boedeker C."/>
            <person name="Pinto D."/>
            <person name="Vollmers J."/>
            <person name="Rivas-Marin E."/>
            <person name="Kohn T."/>
            <person name="Peeters S.H."/>
            <person name="Heuer A."/>
            <person name="Rast P."/>
            <person name="Oberbeckmann S."/>
            <person name="Bunk B."/>
            <person name="Jeske O."/>
            <person name="Meyerdierks A."/>
            <person name="Storesund J.E."/>
            <person name="Kallscheuer N."/>
            <person name="Luecker S."/>
            <person name="Lage O.M."/>
            <person name="Pohl T."/>
            <person name="Merkel B.J."/>
            <person name="Hornburger P."/>
            <person name="Mueller R.-W."/>
            <person name="Bruemmer F."/>
            <person name="Labrenz M."/>
            <person name="Spormann A.M."/>
            <person name="Op Den Camp H."/>
            <person name="Overmann J."/>
            <person name="Amann R."/>
            <person name="Jetten M.S.M."/>
            <person name="Mascher T."/>
            <person name="Medema M.H."/>
            <person name="Devos D.P."/>
            <person name="Kaster A.-K."/>
            <person name="Ovreas L."/>
            <person name="Rohde M."/>
            <person name="Galperin M.Y."/>
            <person name="Jogler C."/>
        </authorList>
    </citation>
    <scope>NUCLEOTIDE SEQUENCE [LARGE SCALE GENOMIC DNA]</scope>
    <source>
        <strain evidence="7 8">LF1</strain>
    </source>
</reference>
<dbReference type="GO" id="GO:0005262">
    <property type="term" value="F:calcium channel activity"/>
    <property type="evidence" value="ECO:0007669"/>
    <property type="project" value="TreeGrafter"/>
</dbReference>
<keyword evidence="3 5" id="KW-1133">Transmembrane helix</keyword>
<name>A0A5B1CDX0_9BACT</name>
<evidence type="ECO:0000256" key="5">
    <source>
        <dbReference type="SAM" id="Phobius"/>
    </source>
</evidence>
<keyword evidence="2 5" id="KW-0812">Transmembrane</keyword>
<feature type="transmembrane region" description="Helical" evidence="5">
    <location>
        <begin position="331"/>
        <end position="350"/>
    </location>
</feature>
<evidence type="ECO:0000259" key="6">
    <source>
        <dbReference type="Pfam" id="PF01699"/>
    </source>
</evidence>
<gene>
    <name evidence="7" type="primary">yrbG_1</name>
    <name evidence="7" type="ORF">LF1_02800</name>
</gene>